<gene>
    <name evidence="1" type="ORF">D7V94_07795</name>
</gene>
<sequence>MTRKKLILCAALLLLIVAATVPALLFLYKGRNDTTPFQEKVKLLQEYALADWVYQELGDAPAGEAGNVVFLSVSDGTSRASVYTGTGVTLDEAWLSAVNKADSALKKKKINPKWVKADVIYSSETVQTQELFQIIGSYRHEFFRYGVSFDENFQTALLEAELNGAKIYDYENGGINRETLNRYLKALKRSTLKQFPLSCTLFQCAGWICDEDNTVYELSASGLDYGRRKVDILDADYAKDLILNASNFLVNQVKEDGSFIYGIYPRFDEEIDNYNIVRHASSLWSLICRYRLSPDQALAEKINQTIDYMLTQIIYDPNGRAYLYEKKDDEIKLGGCGLAVVALTEYMEVFDDNRYKDVCCALGEGILSLFDQASGEYYHVLNGDFSQKEAFRTVYYDGEATFALCRLYGLTKNKVWLDAAQSAVEHFIQADYTQYKDHWVAYSMNEITKYIPDNMDYYAFALENAQVNLEEIKNRDTTYHTYLELLMATFEIYDRMVENGGLAAGFDLEAFLNTIYTRADRQLNGYFYPEYAMYMDNPERILNTFMVRHDGYRVRIDDVQHNIGGYYLYYMNYDKLVAYGMLDTVGK</sequence>
<dbReference type="InterPro" id="IPR008928">
    <property type="entry name" value="6-hairpin_glycosidase_sf"/>
</dbReference>
<dbReference type="Proteomes" id="UP000280696">
    <property type="component" value="Unassembled WGS sequence"/>
</dbReference>
<keyword evidence="2" id="KW-1185">Reference proteome</keyword>
<dbReference type="Gene3D" id="1.50.10.10">
    <property type="match status" value="1"/>
</dbReference>
<dbReference type="AlphaFoldDB" id="A0A3A9AXU2"/>
<dbReference type="OrthoDB" id="9810718at2"/>
<dbReference type="RefSeq" id="WP_120468504.1">
    <property type="nucleotide sequence ID" value="NZ_RAYQ01000006.1"/>
</dbReference>
<dbReference type="InterPro" id="IPR012341">
    <property type="entry name" value="6hp_glycosidase-like_sf"/>
</dbReference>
<dbReference type="EMBL" id="RAYQ01000006">
    <property type="protein sequence ID" value="RKI91976.1"/>
    <property type="molecule type" value="Genomic_DNA"/>
</dbReference>
<dbReference type="SUPFAM" id="SSF48208">
    <property type="entry name" value="Six-hairpin glycosidases"/>
    <property type="match status" value="1"/>
</dbReference>
<dbReference type="GO" id="GO:0005975">
    <property type="term" value="P:carbohydrate metabolic process"/>
    <property type="evidence" value="ECO:0007669"/>
    <property type="project" value="InterPro"/>
</dbReference>
<evidence type="ECO:0000313" key="2">
    <source>
        <dbReference type="Proteomes" id="UP000280696"/>
    </source>
</evidence>
<name>A0A3A9AXU2_9FIRM</name>
<proteinExistence type="predicted"/>
<keyword evidence="1" id="KW-0378">Hydrolase</keyword>
<dbReference type="GO" id="GO:0016787">
    <property type="term" value="F:hydrolase activity"/>
    <property type="evidence" value="ECO:0007669"/>
    <property type="project" value="UniProtKB-KW"/>
</dbReference>
<accession>A0A3A9AXU2</accession>
<organism evidence="1 2">
    <name type="scientific">Parablautia intestinalis</name>
    <dbReference type="NCBI Taxonomy" id="2320100"/>
    <lineage>
        <taxon>Bacteria</taxon>
        <taxon>Bacillati</taxon>
        <taxon>Bacillota</taxon>
        <taxon>Clostridia</taxon>
        <taxon>Lachnospirales</taxon>
        <taxon>Lachnospiraceae</taxon>
        <taxon>Parablautia</taxon>
    </lineage>
</organism>
<reference evidence="1 2" key="1">
    <citation type="submission" date="2018-09" db="EMBL/GenBank/DDBJ databases">
        <title>Murine metabolic-syndrome-specific gut microbial biobank.</title>
        <authorList>
            <person name="Liu C."/>
        </authorList>
    </citation>
    <scope>NUCLEOTIDE SEQUENCE [LARGE SCALE GENOMIC DNA]</scope>
    <source>
        <strain evidence="1 2">0.1xD8-82</strain>
    </source>
</reference>
<comment type="caution">
    <text evidence="1">The sequence shown here is derived from an EMBL/GenBank/DDBJ whole genome shotgun (WGS) entry which is preliminary data.</text>
</comment>
<evidence type="ECO:0000313" key="1">
    <source>
        <dbReference type="EMBL" id="RKI91976.1"/>
    </source>
</evidence>
<protein>
    <submittedName>
        <fullName evidence="1">Glycosyl hydrolase family 88</fullName>
    </submittedName>
</protein>